<feature type="domain" description="BioF2-like acetyltransferase" evidence="1">
    <location>
        <begin position="202"/>
        <end position="309"/>
    </location>
</feature>
<evidence type="ECO:0000313" key="3">
    <source>
        <dbReference type="Proteomes" id="UP001179540"/>
    </source>
</evidence>
<organism evidence="2 3">
    <name type="scientific">Porphyromonas gingivalis</name>
    <name type="common">Bacteroides gingivalis</name>
    <dbReference type="NCBI Taxonomy" id="837"/>
    <lineage>
        <taxon>Bacteria</taxon>
        <taxon>Pseudomonadati</taxon>
        <taxon>Bacteroidota</taxon>
        <taxon>Bacteroidia</taxon>
        <taxon>Bacteroidales</taxon>
        <taxon>Porphyromonadaceae</taxon>
        <taxon>Porphyromonas</taxon>
    </lineage>
</organism>
<dbReference type="SUPFAM" id="SSF55729">
    <property type="entry name" value="Acyl-CoA N-acyltransferases (Nat)"/>
    <property type="match status" value="1"/>
</dbReference>
<dbReference type="InterPro" id="IPR016181">
    <property type="entry name" value="Acyl_CoA_acyltransferase"/>
</dbReference>
<dbReference type="Proteomes" id="UP001179540">
    <property type="component" value="Chromosome"/>
</dbReference>
<keyword evidence="2" id="KW-0808">Transferase</keyword>
<dbReference type="RefSeq" id="WP_081393293.1">
    <property type="nucleotide sequence ID" value="NZ_CP116613.1"/>
</dbReference>
<dbReference type="AlphaFoldDB" id="A0AAE9XAW2"/>
<dbReference type="InterPro" id="IPR038740">
    <property type="entry name" value="BioF2-like_GNAT_dom"/>
</dbReference>
<protein>
    <submittedName>
        <fullName evidence="2">GNAT family N-acetyltransferase</fullName>
        <ecNumber evidence="2">2.3.1.-</ecNumber>
    </submittedName>
</protein>
<gene>
    <name evidence="2" type="ORF">NY149_03110</name>
</gene>
<dbReference type="GO" id="GO:0016746">
    <property type="term" value="F:acyltransferase activity"/>
    <property type="evidence" value="ECO:0007669"/>
    <property type="project" value="UniProtKB-KW"/>
</dbReference>
<dbReference type="EC" id="2.3.1.-" evidence="2"/>
<evidence type="ECO:0000259" key="1">
    <source>
        <dbReference type="Pfam" id="PF13480"/>
    </source>
</evidence>
<proteinExistence type="predicted"/>
<evidence type="ECO:0000313" key="2">
    <source>
        <dbReference type="EMBL" id="WCF99638.1"/>
    </source>
</evidence>
<reference evidence="2" key="1">
    <citation type="submission" date="2023-01" db="EMBL/GenBank/DDBJ databases">
        <title>Phages are important unrecognized players in the ecology of the oral pathogen Porphyromonas gingivalis.</title>
        <authorList>
            <person name="Matrishin C.B."/>
            <person name="Kauffman K.M."/>
        </authorList>
    </citation>
    <scope>NUCLEOTIDE SEQUENCE</scope>
    <source>
        <strain evidence="2">HG1691old</strain>
    </source>
</reference>
<keyword evidence="2" id="KW-0012">Acyltransferase</keyword>
<dbReference type="Pfam" id="PF13480">
    <property type="entry name" value="Acetyltransf_6"/>
    <property type="match status" value="1"/>
</dbReference>
<name>A0AAE9XAW2_PORGN</name>
<accession>A0AAE9XAW2</accession>
<dbReference type="EMBL" id="CP116613">
    <property type="protein sequence ID" value="WCF99638.1"/>
    <property type="molecule type" value="Genomic_DNA"/>
</dbReference>
<sequence length="344" mass="41114">MHWEKYSSVRQLPSNIWSKVAGNNPCLSPEFMSVIEETHDTDTFRYWVCYEKEQIVGVFFYCIRDLINFPRRIRKVLPSIAILMTGTYETYGKHYWFDESYFTEQKFLEIIISIICKEKSMIYVVRDFVEEQHRVMDVFLAKNYFHISPYSTSWLYISTEITNLREYLYSLCKKHRNMYLKFIRQRQMQGVKFDYIDDYVSIIPSIYHLYLNVNNNAKEFKTTPFSINFFEKLKDIYKGNCFLIVMKVNDSFAGFVLLIQGENEIVPFLMGIDYSYRDEHVWHNLVLECISYAIDIGKEKIDLGLTNFSLKKRLGASKFGIHMYAKFRNPVLNRILGKYIYKLI</sequence>
<dbReference type="Gene3D" id="3.40.630.30">
    <property type="match status" value="1"/>
</dbReference>